<keyword evidence="1" id="KW-1133">Transmembrane helix</keyword>
<dbReference type="Proteomes" id="UP001188597">
    <property type="component" value="Unassembled WGS sequence"/>
</dbReference>
<accession>A0AA89ASZ1</accession>
<protein>
    <submittedName>
        <fullName evidence="2">Uncharacterized protein</fullName>
    </submittedName>
</protein>
<evidence type="ECO:0000256" key="1">
    <source>
        <dbReference type="SAM" id="Phobius"/>
    </source>
</evidence>
<evidence type="ECO:0000313" key="3">
    <source>
        <dbReference type="Proteomes" id="UP001188597"/>
    </source>
</evidence>
<name>A0AA89ASZ1_9ASTE</name>
<feature type="transmembrane region" description="Helical" evidence="1">
    <location>
        <begin position="61"/>
        <end position="86"/>
    </location>
</feature>
<keyword evidence="3" id="KW-1185">Reference proteome</keyword>
<keyword evidence="1" id="KW-0812">Transmembrane</keyword>
<gene>
    <name evidence="2" type="ORF">RJ639_006200</name>
</gene>
<sequence>MVGLHAMVTVEDQAVGHDRDGGVGVVAEEGGKVEALVVVVVGVKVGQSVVLLMSTFRFGTFIGILLVLVSLSTAHGHVIVACMMAYEEGGSDGAGVGAVLIAMEHRSYSHLLLALDEESVRGILKETTPSAIHDIEIEFTSIS</sequence>
<reference evidence="2" key="1">
    <citation type="submission" date="2022-12" db="EMBL/GenBank/DDBJ databases">
        <title>Draft genome assemblies for two species of Escallonia (Escalloniales).</title>
        <authorList>
            <person name="Chanderbali A."/>
            <person name="Dervinis C."/>
            <person name="Anghel I."/>
            <person name="Soltis D."/>
            <person name="Soltis P."/>
            <person name="Zapata F."/>
        </authorList>
    </citation>
    <scope>NUCLEOTIDE SEQUENCE</scope>
    <source>
        <strain evidence="2">UCBG64.0493</strain>
        <tissue evidence="2">Leaf</tissue>
    </source>
</reference>
<dbReference type="EMBL" id="JAVXUP010001125">
    <property type="protein sequence ID" value="KAK3015704.1"/>
    <property type="molecule type" value="Genomic_DNA"/>
</dbReference>
<dbReference type="AlphaFoldDB" id="A0AA89ASZ1"/>
<keyword evidence="1" id="KW-0472">Membrane</keyword>
<evidence type="ECO:0000313" key="2">
    <source>
        <dbReference type="EMBL" id="KAK3015704.1"/>
    </source>
</evidence>
<comment type="caution">
    <text evidence="2">The sequence shown here is derived from an EMBL/GenBank/DDBJ whole genome shotgun (WGS) entry which is preliminary data.</text>
</comment>
<organism evidence="2 3">
    <name type="scientific">Escallonia herrerae</name>
    <dbReference type="NCBI Taxonomy" id="1293975"/>
    <lineage>
        <taxon>Eukaryota</taxon>
        <taxon>Viridiplantae</taxon>
        <taxon>Streptophyta</taxon>
        <taxon>Embryophyta</taxon>
        <taxon>Tracheophyta</taxon>
        <taxon>Spermatophyta</taxon>
        <taxon>Magnoliopsida</taxon>
        <taxon>eudicotyledons</taxon>
        <taxon>Gunneridae</taxon>
        <taxon>Pentapetalae</taxon>
        <taxon>asterids</taxon>
        <taxon>campanulids</taxon>
        <taxon>Escalloniales</taxon>
        <taxon>Escalloniaceae</taxon>
        <taxon>Escallonia</taxon>
    </lineage>
</organism>
<proteinExistence type="predicted"/>